<reference evidence="1 2" key="1">
    <citation type="submission" date="2023-03" db="EMBL/GenBank/DDBJ databases">
        <title>High recombination rates correlate with genetic variation in Cardiocondyla obscurior ants.</title>
        <authorList>
            <person name="Errbii M."/>
        </authorList>
    </citation>
    <scope>NUCLEOTIDE SEQUENCE [LARGE SCALE GENOMIC DNA]</scope>
    <source>
        <strain evidence="1">Alpha-2009</strain>
        <tissue evidence="1">Whole body</tissue>
    </source>
</reference>
<proteinExistence type="predicted"/>
<keyword evidence="2" id="KW-1185">Reference proteome</keyword>
<comment type="caution">
    <text evidence="1">The sequence shown here is derived from an EMBL/GenBank/DDBJ whole genome shotgun (WGS) entry which is preliminary data.</text>
</comment>
<organism evidence="1 2">
    <name type="scientific">Cardiocondyla obscurior</name>
    <dbReference type="NCBI Taxonomy" id="286306"/>
    <lineage>
        <taxon>Eukaryota</taxon>
        <taxon>Metazoa</taxon>
        <taxon>Ecdysozoa</taxon>
        <taxon>Arthropoda</taxon>
        <taxon>Hexapoda</taxon>
        <taxon>Insecta</taxon>
        <taxon>Pterygota</taxon>
        <taxon>Neoptera</taxon>
        <taxon>Endopterygota</taxon>
        <taxon>Hymenoptera</taxon>
        <taxon>Apocrita</taxon>
        <taxon>Aculeata</taxon>
        <taxon>Formicoidea</taxon>
        <taxon>Formicidae</taxon>
        <taxon>Myrmicinae</taxon>
        <taxon>Cardiocondyla</taxon>
    </lineage>
</organism>
<name>A0AAW2EVW9_9HYME</name>
<dbReference type="EMBL" id="JADYXP020000017">
    <property type="protein sequence ID" value="KAL0106990.1"/>
    <property type="molecule type" value="Genomic_DNA"/>
</dbReference>
<dbReference type="Proteomes" id="UP001430953">
    <property type="component" value="Unassembled WGS sequence"/>
</dbReference>
<gene>
    <name evidence="1" type="ORF">PUN28_015492</name>
</gene>
<evidence type="ECO:0000313" key="2">
    <source>
        <dbReference type="Proteomes" id="UP001430953"/>
    </source>
</evidence>
<protein>
    <submittedName>
        <fullName evidence="1">Uncharacterized protein</fullName>
    </submittedName>
</protein>
<sequence length="109" mass="12373">MRGIHTKTRVIQLHIRATNARRVYVASRPCPVAYMYVLHTKLGVYTHMLGSTQSTIAYTGAYTRLYQCYNYLINCIVIKIESAGGFIPAERENEKSMEQLGRNRDTGGN</sequence>
<accession>A0AAW2EVW9</accession>
<evidence type="ECO:0000313" key="1">
    <source>
        <dbReference type="EMBL" id="KAL0106990.1"/>
    </source>
</evidence>
<dbReference type="AlphaFoldDB" id="A0AAW2EVW9"/>